<dbReference type="Proteomes" id="UP000694620">
    <property type="component" value="Chromosome 2"/>
</dbReference>
<dbReference type="PANTHER" id="PTHR12015">
    <property type="entry name" value="SMALL INDUCIBLE CYTOKINE A"/>
    <property type="match status" value="1"/>
</dbReference>
<keyword evidence="7" id="KW-1015">Disulfide bond</keyword>
<reference evidence="11" key="2">
    <citation type="submission" date="2025-08" db="UniProtKB">
        <authorList>
            <consortium name="Ensembl"/>
        </authorList>
    </citation>
    <scope>IDENTIFICATION</scope>
</reference>
<dbReference type="FunFam" id="2.40.50.40:FF:000012">
    <property type="entry name" value="C-C motif chemokine"/>
    <property type="match status" value="1"/>
</dbReference>
<dbReference type="GO" id="GO:0006954">
    <property type="term" value="P:inflammatory response"/>
    <property type="evidence" value="ECO:0007669"/>
    <property type="project" value="UniProtKB-KW"/>
</dbReference>
<proteinExistence type="inferred from homology"/>
<evidence type="ECO:0000256" key="7">
    <source>
        <dbReference type="ARBA" id="ARBA00023157"/>
    </source>
</evidence>
<evidence type="ECO:0000256" key="4">
    <source>
        <dbReference type="ARBA" id="ARBA00022514"/>
    </source>
</evidence>
<comment type="subcellular location">
    <subcellularLocation>
        <location evidence="1 9">Secreted</location>
    </subcellularLocation>
</comment>
<keyword evidence="6" id="KW-0732">Signal</keyword>
<dbReference type="InterPro" id="IPR000827">
    <property type="entry name" value="Chemokine_CC_CS"/>
</dbReference>
<evidence type="ECO:0000256" key="8">
    <source>
        <dbReference type="ARBA" id="ARBA00023198"/>
    </source>
</evidence>
<sequence>MNENDANIGFLDTYKLLLSVLSQIYLTLALSYTLSLSRWHRSFEECCISYSSKPLPCKLIKTYAIQRSIDACHIDAIIFHTVRGRKICANLNELWVKERMLCVE</sequence>
<comment type="similarity">
    <text evidence="2 9">Belongs to the intercrine beta (chemokine CC) family.</text>
</comment>
<keyword evidence="5 9" id="KW-0964">Secreted</keyword>
<dbReference type="SMART" id="SM00199">
    <property type="entry name" value="SCY"/>
    <property type="match status" value="1"/>
</dbReference>
<evidence type="ECO:0000256" key="3">
    <source>
        <dbReference type="ARBA" id="ARBA00022500"/>
    </source>
</evidence>
<reference evidence="11" key="1">
    <citation type="submission" date="2021-06" db="EMBL/GenBank/DDBJ databases">
        <authorList>
            <consortium name="Wellcome Sanger Institute Data Sharing"/>
        </authorList>
    </citation>
    <scope>NUCLEOTIDE SEQUENCE [LARGE SCALE GENOMIC DNA]</scope>
</reference>
<reference evidence="11" key="3">
    <citation type="submission" date="2025-09" db="UniProtKB">
        <authorList>
            <consortium name="Ensembl"/>
        </authorList>
    </citation>
    <scope>IDENTIFICATION</scope>
</reference>
<evidence type="ECO:0000256" key="9">
    <source>
        <dbReference type="RuleBase" id="RU361150"/>
    </source>
</evidence>
<dbReference type="InterPro" id="IPR039809">
    <property type="entry name" value="Chemokine_b/g/d"/>
</dbReference>
<keyword evidence="8" id="KW-0395">Inflammatory response</keyword>
<keyword evidence="4 9" id="KW-0202">Cytokine</keyword>
<feature type="domain" description="Chemokine interleukin-8-like" evidence="10">
    <location>
        <begin position="43"/>
        <end position="103"/>
    </location>
</feature>
<dbReference type="InterPro" id="IPR001811">
    <property type="entry name" value="Chemokine_IL8-like_dom"/>
</dbReference>
<dbReference type="GO" id="GO:0008009">
    <property type="term" value="F:chemokine activity"/>
    <property type="evidence" value="ECO:0007669"/>
    <property type="project" value="InterPro"/>
</dbReference>
<evidence type="ECO:0000256" key="2">
    <source>
        <dbReference type="ARBA" id="ARBA00010868"/>
    </source>
</evidence>
<organism evidence="11 12">
    <name type="scientific">Erpetoichthys calabaricus</name>
    <name type="common">Rope fish</name>
    <name type="synonym">Calamoichthys calabaricus</name>
    <dbReference type="NCBI Taxonomy" id="27687"/>
    <lineage>
        <taxon>Eukaryota</taxon>
        <taxon>Metazoa</taxon>
        <taxon>Chordata</taxon>
        <taxon>Craniata</taxon>
        <taxon>Vertebrata</taxon>
        <taxon>Euteleostomi</taxon>
        <taxon>Actinopterygii</taxon>
        <taxon>Polypteriformes</taxon>
        <taxon>Polypteridae</taxon>
        <taxon>Erpetoichthys</taxon>
    </lineage>
</organism>
<dbReference type="GeneTree" id="ENSGT01150000288042"/>
<dbReference type="PANTHER" id="PTHR12015:SF108">
    <property type="entry name" value="C-C MOTIF CHEMOKINE 20"/>
    <property type="match status" value="1"/>
</dbReference>
<dbReference type="PROSITE" id="PS00472">
    <property type="entry name" value="SMALL_CYTOKINES_CC"/>
    <property type="match status" value="1"/>
</dbReference>
<evidence type="ECO:0000313" key="11">
    <source>
        <dbReference type="Ensembl" id="ENSECRP00000008624.1"/>
    </source>
</evidence>
<dbReference type="SUPFAM" id="SSF54117">
    <property type="entry name" value="Interleukin 8-like chemokines"/>
    <property type="match status" value="1"/>
</dbReference>
<evidence type="ECO:0000256" key="6">
    <source>
        <dbReference type="ARBA" id="ARBA00022729"/>
    </source>
</evidence>
<dbReference type="InterPro" id="IPR036048">
    <property type="entry name" value="Interleukin_8-like_sf"/>
</dbReference>
<dbReference type="GO" id="GO:0005615">
    <property type="term" value="C:extracellular space"/>
    <property type="evidence" value="ECO:0007669"/>
    <property type="project" value="UniProtKB-KW"/>
</dbReference>
<evidence type="ECO:0000259" key="10">
    <source>
        <dbReference type="SMART" id="SM00199"/>
    </source>
</evidence>
<dbReference type="Gene3D" id="2.40.50.40">
    <property type="match status" value="1"/>
</dbReference>
<evidence type="ECO:0000256" key="1">
    <source>
        <dbReference type="ARBA" id="ARBA00004613"/>
    </source>
</evidence>
<dbReference type="Pfam" id="PF00048">
    <property type="entry name" value="IL8"/>
    <property type="match status" value="1"/>
</dbReference>
<dbReference type="GO" id="GO:0006955">
    <property type="term" value="P:immune response"/>
    <property type="evidence" value="ECO:0007669"/>
    <property type="project" value="InterPro"/>
</dbReference>
<evidence type="ECO:0000313" key="12">
    <source>
        <dbReference type="Proteomes" id="UP000694620"/>
    </source>
</evidence>
<name>A0A8C4RYB5_ERPCA</name>
<dbReference type="Ensembl" id="ENSECRT00000008769.1">
    <property type="protein sequence ID" value="ENSECRP00000008624.1"/>
    <property type="gene ID" value="ENSECRG00000005783.1"/>
</dbReference>
<keyword evidence="3 9" id="KW-0145">Chemotaxis</keyword>
<dbReference type="AlphaFoldDB" id="A0A8C4RYB5"/>
<keyword evidence="12" id="KW-1185">Reference proteome</keyword>
<evidence type="ECO:0000256" key="5">
    <source>
        <dbReference type="ARBA" id="ARBA00022525"/>
    </source>
</evidence>
<accession>A0A8C4RYB5</accession>
<protein>
    <recommendedName>
        <fullName evidence="9">C-C motif chemokine</fullName>
    </recommendedName>
</protein>